<feature type="transmembrane region" description="Helical" evidence="2">
    <location>
        <begin position="41"/>
        <end position="66"/>
    </location>
</feature>
<evidence type="ECO:0000313" key="3">
    <source>
        <dbReference type="EMBL" id="KAF7824446.1"/>
    </source>
</evidence>
<evidence type="ECO:0000256" key="2">
    <source>
        <dbReference type="SAM" id="Phobius"/>
    </source>
</evidence>
<accession>A0A834TP31</accession>
<keyword evidence="2" id="KW-1133">Transmembrane helix</keyword>
<gene>
    <name evidence="3" type="ORF">G2W53_022590</name>
</gene>
<keyword evidence="4" id="KW-1185">Reference proteome</keyword>
<dbReference type="AlphaFoldDB" id="A0A834TP31"/>
<dbReference type="EMBL" id="JAAIUW010000007">
    <property type="protein sequence ID" value="KAF7824446.1"/>
    <property type="molecule type" value="Genomic_DNA"/>
</dbReference>
<name>A0A834TP31_9FABA</name>
<comment type="caution">
    <text evidence="3">The sequence shown here is derived from an EMBL/GenBank/DDBJ whole genome shotgun (WGS) entry which is preliminary data.</text>
</comment>
<reference evidence="3" key="1">
    <citation type="submission" date="2020-09" db="EMBL/GenBank/DDBJ databases">
        <title>Genome-Enabled Discovery of Anthraquinone Biosynthesis in Senna tora.</title>
        <authorList>
            <person name="Kang S.-H."/>
            <person name="Pandey R.P."/>
            <person name="Lee C.-M."/>
            <person name="Sim J.-S."/>
            <person name="Jeong J.-T."/>
            <person name="Choi B.-S."/>
            <person name="Jung M."/>
            <person name="Ginzburg D."/>
            <person name="Zhao K."/>
            <person name="Won S.Y."/>
            <person name="Oh T.-J."/>
            <person name="Yu Y."/>
            <person name="Kim N.-H."/>
            <person name="Lee O.R."/>
            <person name="Lee T.-H."/>
            <person name="Bashyal P."/>
            <person name="Kim T.-S."/>
            <person name="Lee W.-H."/>
            <person name="Kawkins C."/>
            <person name="Kim C.-K."/>
            <person name="Kim J.S."/>
            <person name="Ahn B.O."/>
            <person name="Rhee S.Y."/>
            <person name="Sohng J.K."/>
        </authorList>
    </citation>
    <scope>NUCLEOTIDE SEQUENCE</scope>
    <source>
        <tissue evidence="3">Leaf</tissue>
    </source>
</reference>
<proteinExistence type="predicted"/>
<evidence type="ECO:0000256" key="1">
    <source>
        <dbReference type="SAM" id="MobiDB-lite"/>
    </source>
</evidence>
<dbReference type="Proteomes" id="UP000634136">
    <property type="component" value="Unassembled WGS sequence"/>
</dbReference>
<feature type="compositionally biased region" description="Basic and acidic residues" evidence="1">
    <location>
        <begin position="251"/>
        <end position="262"/>
    </location>
</feature>
<evidence type="ECO:0000313" key="4">
    <source>
        <dbReference type="Proteomes" id="UP000634136"/>
    </source>
</evidence>
<feature type="transmembrane region" description="Helical" evidence="2">
    <location>
        <begin position="178"/>
        <end position="203"/>
    </location>
</feature>
<feature type="compositionally biased region" description="Polar residues" evidence="1">
    <location>
        <begin position="263"/>
        <end position="280"/>
    </location>
</feature>
<protein>
    <submittedName>
        <fullName evidence="3">Uncharacterized protein</fullName>
    </submittedName>
</protein>
<feature type="region of interest" description="Disordered" evidence="1">
    <location>
        <begin position="251"/>
        <end position="287"/>
    </location>
</feature>
<keyword evidence="2" id="KW-0472">Membrane</keyword>
<keyword evidence="2" id="KW-0812">Transmembrane</keyword>
<organism evidence="3 4">
    <name type="scientific">Senna tora</name>
    <dbReference type="NCBI Taxonomy" id="362788"/>
    <lineage>
        <taxon>Eukaryota</taxon>
        <taxon>Viridiplantae</taxon>
        <taxon>Streptophyta</taxon>
        <taxon>Embryophyta</taxon>
        <taxon>Tracheophyta</taxon>
        <taxon>Spermatophyta</taxon>
        <taxon>Magnoliopsida</taxon>
        <taxon>eudicotyledons</taxon>
        <taxon>Gunneridae</taxon>
        <taxon>Pentapetalae</taxon>
        <taxon>rosids</taxon>
        <taxon>fabids</taxon>
        <taxon>Fabales</taxon>
        <taxon>Fabaceae</taxon>
        <taxon>Caesalpinioideae</taxon>
        <taxon>Cassia clade</taxon>
        <taxon>Senna</taxon>
    </lineage>
</organism>
<sequence length="287" mass="31713">MPPQPAKPVLLQTAPSELAFTHGEMHLLCLIQNDSMGFSRLYVLTCLVGLISPCPNVMAFVSLAALHLGQIAGVLLQEAIRFLVGSLLCPNFHNSQRMVTCAILSLDDFSTQSISSWLSTSSSSFSKVLPSSSSCDFIEVTCQYQRMRANQVPLHPLVQYHWVVQSFFVSYRELLDTVISFMGSFCWPLCLGLLGLMGFVTVIQLPYFGSKLLDSFLGIKQTCPRSNYKCTRPEQGWSSAVPFLISSKASSESHSKVTERNPLHQSNSNPSKTPLNSAQMISHEPSR</sequence>